<evidence type="ECO:0000313" key="1">
    <source>
        <dbReference type="EMBL" id="KPJ17278.1"/>
    </source>
</evidence>
<evidence type="ECO:0000313" key="2">
    <source>
        <dbReference type="Proteomes" id="UP000053240"/>
    </source>
</evidence>
<keyword evidence="2" id="KW-1185">Reference proteome</keyword>
<sequence>MYKLLNNKAVDNLFPWRGRGSFVNEMANNCPRGHYVEANPRTPIANGLTRFVLVENHPVLAWMRRDWWSPRGPGGRKMQTKNINISREQTNEDNCDLQKSCRQDHQGLPTDMSVTQRAQGILNQVTRAAIGSTYRGQYAI</sequence>
<reference evidence="1 2" key="1">
    <citation type="journal article" date="2015" name="Nat. Commun.">
        <title>Outbred genome sequencing and CRISPR/Cas9 gene editing in butterflies.</title>
        <authorList>
            <person name="Li X."/>
            <person name="Fan D."/>
            <person name="Zhang W."/>
            <person name="Liu G."/>
            <person name="Zhang L."/>
            <person name="Zhao L."/>
            <person name="Fang X."/>
            <person name="Chen L."/>
            <person name="Dong Y."/>
            <person name="Chen Y."/>
            <person name="Ding Y."/>
            <person name="Zhao R."/>
            <person name="Feng M."/>
            <person name="Zhu Y."/>
            <person name="Feng Y."/>
            <person name="Jiang X."/>
            <person name="Zhu D."/>
            <person name="Xiang H."/>
            <person name="Feng X."/>
            <person name="Li S."/>
            <person name="Wang J."/>
            <person name="Zhang G."/>
            <person name="Kronforst M.R."/>
            <person name="Wang W."/>
        </authorList>
    </citation>
    <scope>NUCLEOTIDE SEQUENCE [LARGE SCALE GENOMIC DNA]</scope>
    <source>
        <strain evidence="1">Ya'a_city_454_Pm</strain>
        <tissue evidence="1">Whole body</tissue>
    </source>
</reference>
<proteinExistence type="predicted"/>
<dbReference type="Proteomes" id="UP000053240">
    <property type="component" value="Unassembled WGS sequence"/>
</dbReference>
<organism evidence="1 2">
    <name type="scientific">Papilio machaon</name>
    <name type="common">Old World swallowtail butterfly</name>
    <dbReference type="NCBI Taxonomy" id="76193"/>
    <lineage>
        <taxon>Eukaryota</taxon>
        <taxon>Metazoa</taxon>
        <taxon>Ecdysozoa</taxon>
        <taxon>Arthropoda</taxon>
        <taxon>Hexapoda</taxon>
        <taxon>Insecta</taxon>
        <taxon>Pterygota</taxon>
        <taxon>Neoptera</taxon>
        <taxon>Endopterygota</taxon>
        <taxon>Lepidoptera</taxon>
        <taxon>Glossata</taxon>
        <taxon>Ditrysia</taxon>
        <taxon>Papilionoidea</taxon>
        <taxon>Papilionidae</taxon>
        <taxon>Papilioninae</taxon>
        <taxon>Papilio</taxon>
    </lineage>
</organism>
<gene>
    <name evidence="1" type="ORF">RR48_08769</name>
</gene>
<accession>A0A194RHH5</accession>
<protein>
    <submittedName>
        <fullName evidence="1">Uncharacterized protein</fullName>
    </submittedName>
</protein>
<dbReference type="EMBL" id="KQ460154">
    <property type="protein sequence ID" value="KPJ17278.1"/>
    <property type="molecule type" value="Genomic_DNA"/>
</dbReference>
<dbReference type="InParanoid" id="A0A194RHH5"/>
<name>A0A194RHH5_PAPMA</name>
<dbReference type="AlphaFoldDB" id="A0A194RHH5"/>